<feature type="binding site" evidence="1">
    <location>
        <begin position="13"/>
        <end position="18"/>
    </location>
    <ligand>
        <name>ATP</name>
        <dbReference type="ChEBI" id="CHEBI:30616"/>
    </ligand>
</feature>
<reference evidence="3" key="1">
    <citation type="journal article" date="2019" name="Int. J. Syst. Evol. Microbiol.">
        <title>The Global Catalogue of Microorganisms (GCM) 10K type strain sequencing project: providing services to taxonomists for standard genome sequencing and annotation.</title>
        <authorList>
            <consortium name="The Broad Institute Genomics Platform"/>
            <consortium name="The Broad Institute Genome Sequencing Center for Infectious Disease"/>
            <person name="Wu L."/>
            <person name="Ma J."/>
        </authorList>
    </citation>
    <scope>NUCLEOTIDE SEQUENCE [LARGE SCALE GENOMIC DNA]</scope>
    <source>
        <strain evidence="3">JCM 18055</strain>
    </source>
</reference>
<dbReference type="InterPro" id="IPR027417">
    <property type="entry name" value="P-loop_NTPase"/>
</dbReference>
<proteinExistence type="inferred from homology"/>
<keyword evidence="3" id="KW-1185">Reference proteome</keyword>
<comment type="cofactor">
    <cofactor evidence="1">
        <name>Mg(2+)</name>
        <dbReference type="ChEBI" id="CHEBI:18420"/>
    </cofactor>
</comment>
<comment type="function">
    <text evidence="1">Catalyzes a mechanistically unusual reaction, the ATP-dependent insertion of CO2 between the N7 and N8 nitrogen atoms of 7,8-diaminopelargonic acid (DAPA, also called 7,8-diammoniononanoate) to form a ureido ring.</text>
</comment>
<keyword evidence="1" id="KW-0963">Cytoplasm</keyword>
<accession>A0ABP8W7S8</accession>
<dbReference type="EC" id="6.3.3.3" evidence="1"/>
<dbReference type="EMBL" id="BAABIC010000004">
    <property type="protein sequence ID" value="GAA4681376.1"/>
    <property type="molecule type" value="Genomic_DNA"/>
</dbReference>
<comment type="pathway">
    <text evidence="1">Cofactor biosynthesis; biotin biosynthesis; biotin from 7,8-diaminononanoate: step 1/2.</text>
</comment>
<sequence>MSRVLVVSGTGTDVGKTVVTAAVAALASAAGERVAVLKPAQTGVAPGEPGDLAAVAALVPGVTTAELGRYPDPLAPETAARRAGLPPVTPEAAVDAARDLSVDHDLVLVEGAGGLLVRFTPDGTLADVAAKLGAPVVVVAAAGLGTLNHTALTTEALARRGLACAGVVVGAWPAEPDLAAWCNLADLPAVTGVPLLGALPERSGTLPPVEFARVARHTLAPALGGVWHSSRP</sequence>
<dbReference type="NCBIfam" id="TIGR00347">
    <property type="entry name" value="bioD"/>
    <property type="match status" value="1"/>
</dbReference>
<name>A0ABP8W7S8_9PSEU</name>
<evidence type="ECO:0000256" key="1">
    <source>
        <dbReference type="HAMAP-Rule" id="MF_00336"/>
    </source>
</evidence>
<feature type="binding site" evidence="1">
    <location>
        <begin position="110"/>
        <end position="113"/>
    </location>
    <ligand>
        <name>ATP</name>
        <dbReference type="ChEBI" id="CHEBI:30616"/>
    </ligand>
</feature>
<keyword evidence="1" id="KW-0479">Metal-binding</keyword>
<dbReference type="PIRSF" id="PIRSF006755">
    <property type="entry name" value="DTB_synth"/>
    <property type="match status" value="1"/>
</dbReference>
<comment type="caution">
    <text evidence="1">Lacks conserved residue(s) required for the propagation of feature annotation.</text>
</comment>
<dbReference type="CDD" id="cd03109">
    <property type="entry name" value="DTBS"/>
    <property type="match status" value="1"/>
</dbReference>
<keyword evidence="1" id="KW-0436">Ligase</keyword>
<gene>
    <name evidence="1 2" type="primary">bioD</name>
    <name evidence="2" type="ORF">GCM10023215_13880</name>
</gene>
<comment type="subunit">
    <text evidence="1">Homodimer.</text>
</comment>
<dbReference type="HAMAP" id="MF_00336">
    <property type="entry name" value="BioD"/>
    <property type="match status" value="1"/>
</dbReference>
<feature type="binding site" evidence="1">
    <location>
        <position position="51"/>
    </location>
    <ligand>
        <name>Mg(2+)</name>
        <dbReference type="ChEBI" id="CHEBI:18420"/>
    </ligand>
</feature>
<protein>
    <recommendedName>
        <fullName evidence="1">ATP-dependent dethiobiotin synthetase BioD</fullName>
        <ecNumber evidence="1">6.3.3.3</ecNumber>
    </recommendedName>
    <alternativeName>
        <fullName evidence="1">DTB synthetase</fullName>
        <shortName evidence="1">DTBS</shortName>
    </alternativeName>
    <alternativeName>
        <fullName evidence="1">Dethiobiotin synthase</fullName>
    </alternativeName>
</protein>
<feature type="binding site" evidence="1">
    <location>
        <position position="42"/>
    </location>
    <ligand>
        <name>substrate</name>
    </ligand>
</feature>
<feature type="binding site" evidence="1">
    <location>
        <position position="17"/>
    </location>
    <ligand>
        <name>Mg(2+)</name>
        <dbReference type="ChEBI" id="CHEBI:18420"/>
    </ligand>
</feature>
<dbReference type="Proteomes" id="UP001500325">
    <property type="component" value="Unassembled WGS sequence"/>
</dbReference>
<dbReference type="Gene3D" id="3.40.50.300">
    <property type="entry name" value="P-loop containing nucleotide triphosphate hydrolases"/>
    <property type="match status" value="1"/>
</dbReference>
<keyword evidence="1" id="KW-0460">Magnesium</keyword>
<dbReference type="PANTHER" id="PTHR43210">
    <property type="entry name" value="DETHIOBIOTIN SYNTHETASE"/>
    <property type="match status" value="1"/>
</dbReference>
<feature type="binding site" evidence="1">
    <location>
        <position position="110"/>
    </location>
    <ligand>
        <name>Mg(2+)</name>
        <dbReference type="ChEBI" id="CHEBI:18420"/>
    </ligand>
</feature>
<evidence type="ECO:0000313" key="2">
    <source>
        <dbReference type="EMBL" id="GAA4681376.1"/>
    </source>
</evidence>
<dbReference type="PANTHER" id="PTHR43210:SF5">
    <property type="entry name" value="DETHIOBIOTIN SYNTHETASE"/>
    <property type="match status" value="1"/>
</dbReference>
<dbReference type="InterPro" id="IPR004472">
    <property type="entry name" value="DTB_synth_BioD"/>
</dbReference>
<dbReference type="Pfam" id="PF13500">
    <property type="entry name" value="AAA_26"/>
    <property type="match status" value="1"/>
</dbReference>
<comment type="caution">
    <text evidence="2">The sequence shown here is derived from an EMBL/GenBank/DDBJ whole genome shotgun (WGS) entry which is preliminary data.</text>
</comment>
<dbReference type="RefSeq" id="WP_345379160.1">
    <property type="nucleotide sequence ID" value="NZ_BAABIC010000004.1"/>
</dbReference>
<keyword evidence="1" id="KW-0093">Biotin biosynthesis</keyword>
<feature type="binding site" evidence="1">
    <location>
        <position position="51"/>
    </location>
    <ligand>
        <name>ATP</name>
        <dbReference type="ChEBI" id="CHEBI:30616"/>
    </ligand>
</feature>
<feature type="active site" evidence="1">
    <location>
        <position position="38"/>
    </location>
</feature>
<comment type="subcellular location">
    <subcellularLocation>
        <location evidence="1">Cytoplasm</location>
    </subcellularLocation>
</comment>
<feature type="binding site" evidence="1">
    <location>
        <position position="201"/>
    </location>
    <ligand>
        <name>ATP</name>
        <dbReference type="ChEBI" id="CHEBI:30616"/>
    </ligand>
</feature>
<dbReference type="SUPFAM" id="SSF52540">
    <property type="entry name" value="P-loop containing nucleoside triphosphate hydrolases"/>
    <property type="match status" value="1"/>
</dbReference>
<comment type="similarity">
    <text evidence="1">Belongs to the dethiobiotin synthetase family.</text>
</comment>
<comment type="catalytic activity">
    <reaction evidence="1">
        <text>(7R,8S)-7,8-diammoniononanoate + CO2 + ATP = (4R,5S)-dethiobiotin + ADP + phosphate + 3 H(+)</text>
        <dbReference type="Rhea" id="RHEA:15805"/>
        <dbReference type="ChEBI" id="CHEBI:15378"/>
        <dbReference type="ChEBI" id="CHEBI:16526"/>
        <dbReference type="ChEBI" id="CHEBI:30616"/>
        <dbReference type="ChEBI" id="CHEBI:43474"/>
        <dbReference type="ChEBI" id="CHEBI:149469"/>
        <dbReference type="ChEBI" id="CHEBI:149473"/>
        <dbReference type="ChEBI" id="CHEBI:456216"/>
        <dbReference type="EC" id="6.3.3.3"/>
    </reaction>
</comment>
<evidence type="ECO:0000313" key="3">
    <source>
        <dbReference type="Proteomes" id="UP001500325"/>
    </source>
</evidence>
<keyword evidence="1" id="KW-0547">Nucleotide-binding</keyword>
<keyword evidence="1" id="KW-0067">ATP-binding</keyword>
<organism evidence="2 3">
    <name type="scientific">Pseudonocardia yuanmonensis</name>
    <dbReference type="NCBI Taxonomy" id="1095914"/>
    <lineage>
        <taxon>Bacteria</taxon>
        <taxon>Bacillati</taxon>
        <taxon>Actinomycetota</taxon>
        <taxon>Actinomycetes</taxon>
        <taxon>Pseudonocardiales</taxon>
        <taxon>Pseudonocardiaceae</taxon>
        <taxon>Pseudonocardia</taxon>
    </lineage>
</organism>